<sequence>MMVSAIWEAEKAMLVRFNPKTDLHVEAVKYDLRLSRANITYHCCFPAHPNSSDSLVRILLQTLIKVVINKHFPLGCSNLELKPVAATSKKLYLKCNIAIITTGNLRPNFVVASLCVLPCGLLICINIKVIQHKV</sequence>
<keyword evidence="1" id="KW-1133">Transmembrane helix</keyword>
<keyword evidence="1" id="KW-0812">Transmembrane</keyword>
<evidence type="ECO:0000313" key="3">
    <source>
        <dbReference type="Proteomes" id="UP000501690"/>
    </source>
</evidence>
<reference evidence="2 3" key="1">
    <citation type="submission" date="2019-04" db="EMBL/GenBank/DDBJ databases">
        <title>An improved genome assembly and genetic linkage map for asparagus bean, Vigna unguiculata ssp. sesquipedialis.</title>
        <authorList>
            <person name="Xia Q."/>
            <person name="Zhang R."/>
            <person name="Dong Y."/>
        </authorList>
    </citation>
    <scope>NUCLEOTIDE SEQUENCE [LARGE SCALE GENOMIC DNA]</scope>
    <source>
        <tissue evidence="2">Leaf</tissue>
    </source>
</reference>
<organism evidence="2 3">
    <name type="scientific">Vigna unguiculata</name>
    <name type="common">Cowpea</name>
    <dbReference type="NCBI Taxonomy" id="3917"/>
    <lineage>
        <taxon>Eukaryota</taxon>
        <taxon>Viridiplantae</taxon>
        <taxon>Streptophyta</taxon>
        <taxon>Embryophyta</taxon>
        <taxon>Tracheophyta</taxon>
        <taxon>Spermatophyta</taxon>
        <taxon>Magnoliopsida</taxon>
        <taxon>eudicotyledons</taxon>
        <taxon>Gunneridae</taxon>
        <taxon>Pentapetalae</taxon>
        <taxon>rosids</taxon>
        <taxon>fabids</taxon>
        <taxon>Fabales</taxon>
        <taxon>Fabaceae</taxon>
        <taxon>Papilionoideae</taxon>
        <taxon>50 kb inversion clade</taxon>
        <taxon>NPAAA clade</taxon>
        <taxon>indigoferoid/millettioid clade</taxon>
        <taxon>Phaseoleae</taxon>
        <taxon>Vigna</taxon>
    </lineage>
</organism>
<gene>
    <name evidence="2" type="ORF">DEO72_LG2g953</name>
</gene>
<accession>A0A4D6KZT8</accession>
<dbReference type="AlphaFoldDB" id="A0A4D6KZT8"/>
<dbReference type="EMBL" id="CP039346">
    <property type="protein sequence ID" value="QCD80631.1"/>
    <property type="molecule type" value="Genomic_DNA"/>
</dbReference>
<keyword evidence="1" id="KW-0472">Membrane</keyword>
<name>A0A4D6KZT8_VIGUN</name>
<evidence type="ECO:0000313" key="2">
    <source>
        <dbReference type="EMBL" id="QCD80631.1"/>
    </source>
</evidence>
<feature type="transmembrane region" description="Helical" evidence="1">
    <location>
        <begin position="109"/>
        <end position="130"/>
    </location>
</feature>
<dbReference type="Proteomes" id="UP000501690">
    <property type="component" value="Linkage Group LG2"/>
</dbReference>
<protein>
    <submittedName>
        <fullName evidence="2">Uncharacterized protein</fullName>
    </submittedName>
</protein>
<proteinExistence type="predicted"/>
<keyword evidence="3" id="KW-1185">Reference proteome</keyword>
<evidence type="ECO:0000256" key="1">
    <source>
        <dbReference type="SAM" id="Phobius"/>
    </source>
</evidence>